<protein>
    <submittedName>
        <fullName evidence="1">Uncharacterized protein</fullName>
    </submittedName>
</protein>
<evidence type="ECO:0000313" key="1">
    <source>
        <dbReference type="EMBL" id="MBB5515883.1"/>
    </source>
</evidence>
<name>A0A840WP77_9RHOB</name>
<gene>
    <name evidence="1" type="ORF">FHS89_001903</name>
</gene>
<dbReference type="SUPFAM" id="SSF56112">
    <property type="entry name" value="Protein kinase-like (PK-like)"/>
    <property type="match status" value="1"/>
</dbReference>
<organism evidence="1 2">
    <name type="scientific">Rubricella aquisinus</name>
    <dbReference type="NCBI Taxonomy" id="2028108"/>
    <lineage>
        <taxon>Bacteria</taxon>
        <taxon>Pseudomonadati</taxon>
        <taxon>Pseudomonadota</taxon>
        <taxon>Alphaproteobacteria</taxon>
        <taxon>Rhodobacterales</taxon>
        <taxon>Paracoccaceae</taxon>
        <taxon>Rubricella</taxon>
    </lineage>
</organism>
<dbReference type="RefSeq" id="WP_184010973.1">
    <property type="nucleotide sequence ID" value="NZ_JACIJS010000005.1"/>
</dbReference>
<dbReference type="InterPro" id="IPR011009">
    <property type="entry name" value="Kinase-like_dom_sf"/>
</dbReference>
<evidence type="ECO:0000313" key="2">
    <source>
        <dbReference type="Proteomes" id="UP000553766"/>
    </source>
</evidence>
<keyword evidence="2" id="KW-1185">Reference proteome</keyword>
<accession>A0A840WP77</accession>
<dbReference type="AlphaFoldDB" id="A0A840WP77"/>
<comment type="caution">
    <text evidence="1">The sequence shown here is derived from an EMBL/GenBank/DDBJ whole genome shotgun (WGS) entry which is preliminary data.</text>
</comment>
<dbReference type="EMBL" id="JACIJS010000005">
    <property type="protein sequence ID" value="MBB5515883.1"/>
    <property type="molecule type" value="Genomic_DNA"/>
</dbReference>
<sequence>MASLPKPVRRASWPLRAIRLYQMLRPYRVAGSALEGLGGIRLLRRHAGISEFEAESDAGPLLILRVTRDDPGIVARNIHFAYENLMKEMRDHTGCDVLVPLDLIEPLGIVVLGRVEAPSLQDLIARGKATSLHLRRVGAWLAALHASFPVRPGGFDAMERMDETAYPYRRLRLGGGHPEPSIMDQIADSVEAMAPSFDGEIVDFVKFHKDIAPRSFYITADEVVARDVTNTRRRPRCYDLAHLLIEAGIDAGLGIARDKHGLPDGWYDACLAGYGQDGGGFQRAIHYAMWARMLDIYTSGYTTPKQSARFLRRRAVLLEMAAAIELEPIGDIRA</sequence>
<dbReference type="Proteomes" id="UP000553766">
    <property type="component" value="Unassembled WGS sequence"/>
</dbReference>
<proteinExistence type="predicted"/>
<reference evidence="1 2" key="1">
    <citation type="submission" date="2020-08" db="EMBL/GenBank/DDBJ databases">
        <title>Genomic Encyclopedia of Type Strains, Phase IV (KMG-IV): sequencing the most valuable type-strain genomes for metagenomic binning, comparative biology and taxonomic classification.</title>
        <authorList>
            <person name="Goeker M."/>
        </authorList>
    </citation>
    <scope>NUCLEOTIDE SEQUENCE [LARGE SCALE GENOMIC DNA]</scope>
    <source>
        <strain evidence="1 2">DSM 103377</strain>
    </source>
</reference>